<dbReference type="AlphaFoldDB" id="A0A1T5AJG6"/>
<evidence type="ECO:0000313" key="2">
    <source>
        <dbReference type="EMBL" id="SKB35162.1"/>
    </source>
</evidence>
<accession>A0A1T5AJG6</accession>
<protein>
    <submittedName>
        <fullName evidence="2">Flp pilus assembly protein TadD, contains TPR repeats</fullName>
    </submittedName>
</protein>
<dbReference type="Proteomes" id="UP000190230">
    <property type="component" value="Unassembled WGS sequence"/>
</dbReference>
<dbReference type="RefSeq" id="WP_079719237.1">
    <property type="nucleotide sequence ID" value="NZ_FUYY01000001.1"/>
</dbReference>
<dbReference type="SUPFAM" id="SSF48452">
    <property type="entry name" value="TPR-like"/>
    <property type="match status" value="1"/>
</dbReference>
<evidence type="ECO:0000256" key="1">
    <source>
        <dbReference type="PROSITE-ProRule" id="PRU00339"/>
    </source>
</evidence>
<dbReference type="Gene3D" id="1.25.40.10">
    <property type="entry name" value="Tetratricopeptide repeat domain"/>
    <property type="match status" value="1"/>
</dbReference>
<dbReference type="InterPro" id="IPR019734">
    <property type="entry name" value="TPR_rpt"/>
</dbReference>
<keyword evidence="3" id="KW-1185">Reference proteome</keyword>
<dbReference type="InterPro" id="IPR011990">
    <property type="entry name" value="TPR-like_helical_dom_sf"/>
</dbReference>
<proteinExistence type="predicted"/>
<sequence>MKYKILIFLIPFLISCEFSNKKDNISGENYKKVGNNIITSKEDTKYGFKEGSKAHVFNSKGVDLGLKEKYQEAEIVLKKALLEAPNNPIILNNIGLTYYNRGIYNTAIIYFNRSLKFSDSSSIMAATNLGLTYYNQMDYARALEIMDYSLTKQNCDNVEKLTVRLNRIMVNVELEDCDEINKDLKAIEYLRKNNELGDYAAYIDKVDGQITKLCTTSVHRK</sequence>
<organism evidence="2 3">
    <name type="scientific">Salegentibacter holothuriorum</name>
    <dbReference type="NCBI Taxonomy" id="241145"/>
    <lineage>
        <taxon>Bacteria</taxon>
        <taxon>Pseudomonadati</taxon>
        <taxon>Bacteroidota</taxon>
        <taxon>Flavobacteriia</taxon>
        <taxon>Flavobacteriales</taxon>
        <taxon>Flavobacteriaceae</taxon>
        <taxon>Salegentibacter</taxon>
    </lineage>
</organism>
<dbReference type="SMART" id="SM00028">
    <property type="entry name" value="TPR"/>
    <property type="match status" value="3"/>
</dbReference>
<dbReference type="OrthoDB" id="1212549at2"/>
<feature type="repeat" description="TPR" evidence="1">
    <location>
        <begin position="88"/>
        <end position="121"/>
    </location>
</feature>
<keyword evidence="1" id="KW-0802">TPR repeat</keyword>
<evidence type="ECO:0000313" key="3">
    <source>
        <dbReference type="Proteomes" id="UP000190230"/>
    </source>
</evidence>
<name>A0A1T5AJG6_9FLAO</name>
<dbReference type="STRING" id="241145.SAMN05660776_0635"/>
<dbReference type="PROSITE" id="PS51257">
    <property type="entry name" value="PROKAR_LIPOPROTEIN"/>
    <property type="match status" value="1"/>
</dbReference>
<gene>
    <name evidence="2" type="ORF">SAMN05660776_0635</name>
</gene>
<reference evidence="3" key="1">
    <citation type="submission" date="2017-02" db="EMBL/GenBank/DDBJ databases">
        <authorList>
            <person name="Varghese N."/>
            <person name="Submissions S."/>
        </authorList>
    </citation>
    <scope>NUCLEOTIDE SEQUENCE [LARGE SCALE GENOMIC DNA]</scope>
    <source>
        <strain evidence="3">DSM 23405</strain>
    </source>
</reference>
<dbReference type="EMBL" id="FUYY01000001">
    <property type="protein sequence ID" value="SKB35162.1"/>
    <property type="molecule type" value="Genomic_DNA"/>
</dbReference>
<dbReference type="PROSITE" id="PS50005">
    <property type="entry name" value="TPR"/>
    <property type="match status" value="1"/>
</dbReference>